<name>A0A2L1FE71_9VIRU</name>
<feature type="coiled-coil region" evidence="1">
    <location>
        <begin position="60"/>
        <end position="87"/>
    </location>
</feature>
<organism evidence="2">
    <name type="scientific">Macaque picobirnavirus 11</name>
    <dbReference type="NCBI Taxonomy" id="2078791"/>
    <lineage>
        <taxon>Viruses</taxon>
        <taxon>Riboviria</taxon>
        <taxon>Orthornavirae</taxon>
        <taxon>Pisuviricota</taxon>
        <taxon>Duplopiviricetes</taxon>
        <taxon>Durnavirales</taxon>
        <taxon>Picobirnaviridae</taxon>
    </lineage>
</organism>
<reference evidence="2" key="2">
    <citation type="journal article" date="2018" name="Virology">
        <title>Extensive conservation of prokaryotic ribosomal binding sites in known and novel picobirnaviruses.</title>
        <authorList>
            <person name="Krishnamurthy S.R."/>
            <person name="Wang D."/>
        </authorList>
    </citation>
    <scope>NUCLEOTIDE SEQUENCE</scope>
    <source>
        <strain evidence="2">WUSTL</strain>
    </source>
</reference>
<dbReference type="EMBL" id="MG010896">
    <property type="protein sequence ID" value="AVD54043.1"/>
    <property type="molecule type" value="Genomic_RNA"/>
</dbReference>
<keyword evidence="1" id="KW-0175">Coiled coil</keyword>
<accession>A0A2L1FE71</accession>
<proteinExistence type="predicted"/>
<reference evidence="2" key="1">
    <citation type="submission" date="2017-09" db="EMBL/GenBank/DDBJ databases">
        <authorList>
            <person name="Ehlers B."/>
            <person name="Leendertz F.H."/>
        </authorList>
    </citation>
    <scope>NUCLEOTIDE SEQUENCE</scope>
    <source>
        <strain evidence="2">WUSTL</strain>
    </source>
</reference>
<sequence length="214" mass="24128">MTDIQIKFWANQEVMRSNRAQEDLTKRDLSERERHNLISEKISAAMAAASQVQAAAAARQAEIAKELADLQARRVAIEERLESLNAAKIRAETVYTRSKTRSEYYDMLLTQQKTDEARANTSYLESKTRTESFIQPWYESRINQSKSETELNYEKAKTEAILRSQKLVDSISSWASLPATVLGNYGEAAKSTSDGIAGWIMPKSTKGGSYNGYR</sequence>
<protein>
    <submittedName>
        <fullName evidence="2">ORF1</fullName>
    </submittedName>
</protein>
<evidence type="ECO:0000256" key="1">
    <source>
        <dbReference type="SAM" id="Coils"/>
    </source>
</evidence>
<evidence type="ECO:0000313" key="2">
    <source>
        <dbReference type="EMBL" id="AVD54043.1"/>
    </source>
</evidence>